<dbReference type="RefSeq" id="WP_066756483.1">
    <property type="nucleotide sequence ID" value="NZ_CP015199.1"/>
</dbReference>
<organism evidence="3 4">
    <name type="scientific">Chryseobacterium glaciei</name>
    <dbReference type="NCBI Taxonomy" id="1685010"/>
    <lineage>
        <taxon>Bacteria</taxon>
        <taxon>Pseudomonadati</taxon>
        <taxon>Bacteroidota</taxon>
        <taxon>Flavobacteriia</taxon>
        <taxon>Flavobacteriales</taxon>
        <taxon>Weeksellaceae</taxon>
        <taxon>Chryseobacterium group</taxon>
        <taxon>Chryseobacterium</taxon>
    </lineage>
</organism>
<proteinExistence type="predicted"/>
<evidence type="ECO:0000313" key="3">
    <source>
        <dbReference type="EMBL" id="ANF51848.1"/>
    </source>
</evidence>
<evidence type="ECO:0000313" key="4">
    <source>
        <dbReference type="Proteomes" id="UP000077824"/>
    </source>
</evidence>
<dbReference type="PROSITE" id="PS51257">
    <property type="entry name" value="PROKAR_LIPOPROTEIN"/>
    <property type="match status" value="1"/>
</dbReference>
<dbReference type="OrthoDB" id="1452870at2"/>
<reference evidence="3 4" key="1">
    <citation type="submission" date="2016-04" db="EMBL/GenBank/DDBJ databases">
        <title>Complete Genome Sequence of Chryseobacterium sp. IHBB 10212.</title>
        <authorList>
            <person name="Pal M."/>
            <person name="Swarnkar M.K."/>
            <person name="Kaushal K."/>
            <person name="Chhibber S."/>
            <person name="Singh A.K."/>
            <person name="Gulati A."/>
        </authorList>
    </citation>
    <scope>NUCLEOTIDE SEQUENCE [LARGE SCALE GENOMIC DNA]</scope>
    <source>
        <strain evidence="3 4">IHBB 10212</strain>
    </source>
</reference>
<evidence type="ECO:0000256" key="1">
    <source>
        <dbReference type="SAM" id="SignalP"/>
    </source>
</evidence>
<dbReference type="KEGG" id="chh:A0O34_15605"/>
<dbReference type="InterPro" id="IPR046551">
    <property type="entry name" value="DUF6705"/>
</dbReference>
<gene>
    <name evidence="3" type="ORF">A0O34_15605</name>
</gene>
<dbReference type="Pfam" id="PF20448">
    <property type="entry name" value="DUF6705"/>
    <property type="match status" value="1"/>
</dbReference>
<feature type="domain" description="DUF6705" evidence="2">
    <location>
        <begin position="1"/>
        <end position="194"/>
    </location>
</feature>
<dbReference type="AlphaFoldDB" id="A0A172XXX9"/>
<protein>
    <recommendedName>
        <fullName evidence="2">DUF6705 domain-containing protein</fullName>
    </recommendedName>
</protein>
<sequence length="194" mass="22572">MKTINIKTIILFSFFISFFSCKAQEHPLNTDFRNLPDYSYLRDLNNELNPYIGTYTSTYNGNNITIYINKQEKKLKSFGSQKFYKDVLSIKFIVKNSSGNVLQDTQNMNFDINQIRHTIFSTMINPYHNLVMFSYGGTNCGVGWGSIYLKKLNLNQLSWEYRPNDMILDSSKCPNGTNINIYLPETKDLIFTKQ</sequence>
<keyword evidence="4" id="KW-1185">Reference proteome</keyword>
<name>A0A172XXX9_9FLAO</name>
<evidence type="ECO:0000259" key="2">
    <source>
        <dbReference type="Pfam" id="PF20448"/>
    </source>
</evidence>
<keyword evidence="1" id="KW-0732">Signal</keyword>
<dbReference type="EMBL" id="CP015199">
    <property type="protein sequence ID" value="ANF51848.1"/>
    <property type="molecule type" value="Genomic_DNA"/>
</dbReference>
<feature type="chain" id="PRO_5008003968" description="DUF6705 domain-containing protein" evidence="1">
    <location>
        <begin position="24"/>
        <end position="194"/>
    </location>
</feature>
<accession>A0A172XXX9</accession>
<dbReference type="Proteomes" id="UP000077824">
    <property type="component" value="Chromosome"/>
</dbReference>
<dbReference type="STRING" id="1685010.A0O34_15605"/>
<feature type="signal peptide" evidence="1">
    <location>
        <begin position="1"/>
        <end position="23"/>
    </location>
</feature>